<proteinExistence type="predicted"/>
<keyword evidence="2" id="KW-1185">Reference proteome</keyword>
<comment type="caution">
    <text evidence="1">The sequence shown here is derived from an EMBL/GenBank/DDBJ whole genome shotgun (WGS) entry which is preliminary data.</text>
</comment>
<dbReference type="AlphaFoldDB" id="A0A9N9GEN2"/>
<protein>
    <submittedName>
        <fullName evidence="1">1311_t:CDS:1</fullName>
    </submittedName>
</protein>
<gene>
    <name evidence="1" type="ORF">ALEPTO_LOCUS8192</name>
</gene>
<name>A0A9N9GEN2_9GLOM</name>
<evidence type="ECO:0000313" key="1">
    <source>
        <dbReference type="EMBL" id="CAG8602114.1"/>
    </source>
</evidence>
<sequence length="69" mass="7687">LHQKVQAELRKIFGKLSSSTVTNPKNTSNGINEYEFANNGTYPLDIQPADRLSLFAGVFGDEKRSNTKE</sequence>
<dbReference type="Proteomes" id="UP000789508">
    <property type="component" value="Unassembled WGS sequence"/>
</dbReference>
<organism evidence="1 2">
    <name type="scientific">Ambispora leptoticha</name>
    <dbReference type="NCBI Taxonomy" id="144679"/>
    <lineage>
        <taxon>Eukaryota</taxon>
        <taxon>Fungi</taxon>
        <taxon>Fungi incertae sedis</taxon>
        <taxon>Mucoromycota</taxon>
        <taxon>Glomeromycotina</taxon>
        <taxon>Glomeromycetes</taxon>
        <taxon>Archaeosporales</taxon>
        <taxon>Ambisporaceae</taxon>
        <taxon>Ambispora</taxon>
    </lineage>
</organism>
<feature type="non-terminal residue" evidence="1">
    <location>
        <position position="69"/>
    </location>
</feature>
<evidence type="ECO:0000313" key="2">
    <source>
        <dbReference type="Proteomes" id="UP000789508"/>
    </source>
</evidence>
<reference evidence="1" key="1">
    <citation type="submission" date="2021-06" db="EMBL/GenBank/DDBJ databases">
        <authorList>
            <person name="Kallberg Y."/>
            <person name="Tangrot J."/>
            <person name="Rosling A."/>
        </authorList>
    </citation>
    <scope>NUCLEOTIDE SEQUENCE</scope>
    <source>
        <strain evidence="1">FL130A</strain>
    </source>
</reference>
<dbReference type="EMBL" id="CAJVPS010004310">
    <property type="protein sequence ID" value="CAG8602114.1"/>
    <property type="molecule type" value="Genomic_DNA"/>
</dbReference>
<accession>A0A9N9GEN2</accession>